<organism evidence="2 3">
    <name type="scientific">Streptomyces cynarae</name>
    <dbReference type="NCBI Taxonomy" id="2981134"/>
    <lineage>
        <taxon>Bacteria</taxon>
        <taxon>Bacillati</taxon>
        <taxon>Actinomycetota</taxon>
        <taxon>Actinomycetes</taxon>
        <taxon>Kitasatosporales</taxon>
        <taxon>Streptomycetaceae</taxon>
        <taxon>Streptomyces</taxon>
    </lineage>
</organism>
<reference evidence="2" key="1">
    <citation type="submission" date="2022-10" db="EMBL/GenBank/DDBJ databases">
        <authorList>
            <person name="Mo P."/>
        </authorList>
    </citation>
    <scope>NUCLEOTIDE SEQUENCE</scope>
    <source>
        <strain evidence="2">HUAS 13-4</strain>
    </source>
</reference>
<feature type="chain" id="PRO_5045858241" description="Secreted protein" evidence="1">
    <location>
        <begin position="25"/>
        <end position="142"/>
    </location>
</feature>
<protein>
    <recommendedName>
        <fullName evidence="4">Secreted protein</fullName>
    </recommendedName>
</protein>
<feature type="signal peptide" evidence="1">
    <location>
        <begin position="1"/>
        <end position="24"/>
    </location>
</feature>
<accession>A0ABY6E8V4</accession>
<keyword evidence="1" id="KW-0732">Signal</keyword>
<dbReference type="EMBL" id="CP106793">
    <property type="protein sequence ID" value="UXY23125.1"/>
    <property type="molecule type" value="Genomic_DNA"/>
</dbReference>
<keyword evidence="3" id="KW-1185">Reference proteome</keyword>
<name>A0ABY6E8V4_9ACTN</name>
<evidence type="ECO:0008006" key="4">
    <source>
        <dbReference type="Google" id="ProtNLM"/>
    </source>
</evidence>
<sequence>MSRKSIALAAAGLALVGGLAAAPAATGAPSARSAQSAANVEAAANKCSGWKEIHITGGAAKYMECTKKVNGKSYASGAFYLWDTKRDGKAVQAYAETDYDHWYGDDVTWSHFYSWADDTHHSPKISTGWHRGDDFGLVIELK</sequence>
<evidence type="ECO:0000313" key="3">
    <source>
        <dbReference type="Proteomes" id="UP001061298"/>
    </source>
</evidence>
<proteinExistence type="predicted"/>
<dbReference type="Proteomes" id="UP001061298">
    <property type="component" value="Chromosome"/>
</dbReference>
<evidence type="ECO:0000256" key="1">
    <source>
        <dbReference type="SAM" id="SignalP"/>
    </source>
</evidence>
<dbReference type="RefSeq" id="WP_263233275.1">
    <property type="nucleotide sequence ID" value="NZ_CP106793.1"/>
</dbReference>
<evidence type="ECO:0000313" key="2">
    <source>
        <dbReference type="EMBL" id="UXY23125.1"/>
    </source>
</evidence>
<gene>
    <name evidence="2" type="ORF">N8I84_33820</name>
</gene>